<evidence type="ECO:0000313" key="10">
    <source>
        <dbReference type="Proteomes" id="UP001215712"/>
    </source>
</evidence>
<comment type="subcellular location">
    <subcellularLocation>
        <location evidence="1">Membrane</location>
        <topology evidence="1">Multi-pass membrane protein</topology>
    </subcellularLocation>
</comment>
<dbReference type="GO" id="GO:0016020">
    <property type="term" value="C:membrane"/>
    <property type="evidence" value="ECO:0007669"/>
    <property type="project" value="UniProtKB-SubCell"/>
</dbReference>
<gene>
    <name evidence="9" type="ORF">N7493_004461</name>
</gene>
<evidence type="ECO:0000256" key="5">
    <source>
        <dbReference type="ARBA" id="ARBA00038359"/>
    </source>
</evidence>
<feature type="transmembrane region" description="Helical" evidence="7">
    <location>
        <begin position="49"/>
        <end position="74"/>
    </location>
</feature>
<keyword evidence="10" id="KW-1185">Reference proteome</keyword>
<dbReference type="InterPro" id="IPR052337">
    <property type="entry name" value="SAT4-like"/>
</dbReference>
<feature type="transmembrane region" description="Helical" evidence="7">
    <location>
        <begin position="130"/>
        <end position="153"/>
    </location>
</feature>
<feature type="compositionally biased region" description="Basic and acidic residues" evidence="6">
    <location>
        <begin position="311"/>
        <end position="323"/>
    </location>
</feature>
<feature type="compositionally biased region" description="Polar residues" evidence="6">
    <location>
        <begin position="301"/>
        <end position="310"/>
    </location>
</feature>
<dbReference type="Pfam" id="PF20684">
    <property type="entry name" value="Fung_rhodopsin"/>
    <property type="match status" value="1"/>
</dbReference>
<keyword evidence="4 7" id="KW-0472">Membrane</keyword>
<evidence type="ECO:0000256" key="6">
    <source>
        <dbReference type="SAM" id="MobiDB-lite"/>
    </source>
</evidence>
<evidence type="ECO:0000256" key="7">
    <source>
        <dbReference type="SAM" id="Phobius"/>
    </source>
</evidence>
<keyword evidence="3 7" id="KW-1133">Transmembrane helix</keyword>
<dbReference type="Proteomes" id="UP001215712">
    <property type="component" value="Unassembled WGS sequence"/>
</dbReference>
<dbReference type="PANTHER" id="PTHR33048:SF155">
    <property type="entry name" value="INTEGRAL MEMBRANE PROTEIN"/>
    <property type="match status" value="1"/>
</dbReference>
<evidence type="ECO:0000259" key="8">
    <source>
        <dbReference type="Pfam" id="PF20684"/>
    </source>
</evidence>
<dbReference type="PANTHER" id="PTHR33048">
    <property type="entry name" value="PTH11-LIKE INTEGRAL MEMBRANE PROTEIN (AFU_ORTHOLOGUE AFUA_5G11245)"/>
    <property type="match status" value="1"/>
</dbReference>
<organism evidence="9 10">
    <name type="scientific">Penicillium malachiteum</name>
    <dbReference type="NCBI Taxonomy" id="1324776"/>
    <lineage>
        <taxon>Eukaryota</taxon>
        <taxon>Fungi</taxon>
        <taxon>Dikarya</taxon>
        <taxon>Ascomycota</taxon>
        <taxon>Pezizomycotina</taxon>
        <taxon>Eurotiomycetes</taxon>
        <taxon>Eurotiomycetidae</taxon>
        <taxon>Eurotiales</taxon>
        <taxon>Aspergillaceae</taxon>
        <taxon>Penicillium</taxon>
    </lineage>
</organism>
<comment type="caution">
    <text evidence="9">The sequence shown here is derived from an EMBL/GenBank/DDBJ whole genome shotgun (WGS) entry which is preliminary data.</text>
</comment>
<evidence type="ECO:0000256" key="1">
    <source>
        <dbReference type="ARBA" id="ARBA00004141"/>
    </source>
</evidence>
<feature type="transmembrane region" description="Helical" evidence="7">
    <location>
        <begin position="94"/>
        <end position="118"/>
    </location>
</feature>
<sequence length="382" mass="41729">MAVTAENEHDSKGPEVLAVLWTLTSVTFLLVSARVFTRLKMLRNFDIDDYLIVVAMALGLAYCGATTASVANGFGQHQVVVESNPNLDLPKALLLNNISFLLGILSFTIPKIAVTFMMQKIFNPKLAIKIIMWTLVSTAAAVSCICIIILFTMCDPAAALWTPSLAESGKAKCKSTQMLIDYAIFTGALSAAVDLFLAFYPMSVLMKLQMSLKRRIALSAAMGLGVIAAAMAVVKCTQLHTLGDKEDSTYATAELILWTNIEANVVAIASCIPTLAPLLEIILGRRTLGSYSGRKEGYKGSNGTQYNTPYERSKRPTVRKSDMATEVESQESILLSDGGKDNNRGTDGQNIHMSPIEIRRTDDFTVDVEYDPLSHRREETPR</sequence>
<reference evidence="9" key="1">
    <citation type="journal article" date="2023" name="IMA Fungus">
        <title>Comparative genomic study of the Penicillium genus elucidates a diverse pangenome and 15 lateral gene transfer events.</title>
        <authorList>
            <person name="Petersen C."/>
            <person name="Sorensen T."/>
            <person name="Nielsen M.R."/>
            <person name="Sondergaard T.E."/>
            <person name="Sorensen J.L."/>
            <person name="Fitzpatrick D.A."/>
            <person name="Frisvad J.C."/>
            <person name="Nielsen K.L."/>
        </authorList>
    </citation>
    <scope>NUCLEOTIDE SEQUENCE</scope>
    <source>
        <strain evidence="9">IBT 17514</strain>
    </source>
</reference>
<protein>
    <recommendedName>
        <fullName evidence="8">Rhodopsin domain-containing protein</fullName>
    </recommendedName>
</protein>
<keyword evidence="2 7" id="KW-0812">Transmembrane</keyword>
<dbReference type="AlphaFoldDB" id="A0AAD6HPK2"/>
<name>A0AAD6HPK2_9EURO</name>
<feature type="transmembrane region" description="Helical" evidence="7">
    <location>
        <begin position="182"/>
        <end position="204"/>
    </location>
</feature>
<proteinExistence type="inferred from homology"/>
<feature type="transmembrane region" description="Helical" evidence="7">
    <location>
        <begin position="16"/>
        <end position="37"/>
    </location>
</feature>
<reference evidence="9" key="2">
    <citation type="submission" date="2023-01" db="EMBL/GenBank/DDBJ databases">
        <authorList>
            <person name="Petersen C."/>
        </authorList>
    </citation>
    <scope>NUCLEOTIDE SEQUENCE</scope>
    <source>
        <strain evidence="9">IBT 17514</strain>
    </source>
</reference>
<evidence type="ECO:0000256" key="2">
    <source>
        <dbReference type="ARBA" id="ARBA00022692"/>
    </source>
</evidence>
<evidence type="ECO:0000256" key="3">
    <source>
        <dbReference type="ARBA" id="ARBA00022989"/>
    </source>
</evidence>
<accession>A0AAD6HPK2</accession>
<feature type="transmembrane region" description="Helical" evidence="7">
    <location>
        <begin position="216"/>
        <end position="234"/>
    </location>
</feature>
<evidence type="ECO:0000256" key="4">
    <source>
        <dbReference type="ARBA" id="ARBA00023136"/>
    </source>
</evidence>
<feature type="region of interest" description="Disordered" evidence="6">
    <location>
        <begin position="294"/>
        <end position="358"/>
    </location>
</feature>
<evidence type="ECO:0000313" key="9">
    <source>
        <dbReference type="EMBL" id="KAJ5728131.1"/>
    </source>
</evidence>
<comment type="similarity">
    <text evidence="5">Belongs to the SAT4 family.</text>
</comment>
<dbReference type="InterPro" id="IPR049326">
    <property type="entry name" value="Rhodopsin_dom_fungi"/>
</dbReference>
<feature type="domain" description="Rhodopsin" evidence="8">
    <location>
        <begin position="33"/>
        <end position="280"/>
    </location>
</feature>
<dbReference type="EMBL" id="JAQJAN010000005">
    <property type="protein sequence ID" value="KAJ5728131.1"/>
    <property type="molecule type" value="Genomic_DNA"/>
</dbReference>